<evidence type="ECO:0000259" key="2">
    <source>
        <dbReference type="Pfam" id="PF00656"/>
    </source>
</evidence>
<dbReference type="HOGENOM" id="CLU_560107_0_0_4"/>
<dbReference type="Pfam" id="PF00656">
    <property type="entry name" value="Peptidase_C14"/>
    <property type="match status" value="1"/>
</dbReference>
<keyword evidence="5" id="KW-1185">Reference proteome</keyword>
<gene>
    <name evidence="4" type="ORF">SUTH_00041</name>
</gene>
<evidence type="ECO:0000259" key="3">
    <source>
        <dbReference type="Pfam" id="PF08239"/>
    </source>
</evidence>
<proteinExistence type="predicted"/>
<organism evidence="4 5">
    <name type="scientific">Sulfuritalea hydrogenivorans sk43H</name>
    <dbReference type="NCBI Taxonomy" id="1223802"/>
    <lineage>
        <taxon>Bacteria</taxon>
        <taxon>Pseudomonadati</taxon>
        <taxon>Pseudomonadota</taxon>
        <taxon>Betaproteobacteria</taxon>
        <taxon>Nitrosomonadales</taxon>
        <taxon>Sterolibacteriaceae</taxon>
        <taxon>Sulfuritalea</taxon>
    </lineage>
</organism>
<evidence type="ECO:0000313" key="4">
    <source>
        <dbReference type="EMBL" id="BAO27861.1"/>
    </source>
</evidence>
<dbReference type="KEGG" id="shd:SUTH_00041"/>
<dbReference type="SUPFAM" id="SSF52129">
    <property type="entry name" value="Caspase-like"/>
    <property type="match status" value="1"/>
</dbReference>
<accession>W0SA64</accession>
<dbReference type="InterPro" id="IPR011600">
    <property type="entry name" value="Pept_C14_caspase"/>
</dbReference>
<evidence type="ECO:0008006" key="6">
    <source>
        <dbReference type="Google" id="ProtNLM"/>
    </source>
</evidence>
<dbReference type="InterPro" id="IPR029030">
    <property type="entry name" value="Caspase-like_dom_sf"/>
</dbReference>
<dbReference type="RefSeq" id="WP_041096155.1">
    <property type="nucleotide sequence ID" value="NZ_AP012547.1"/>
</dbReference>
<feature type="signal peptide" evidence="1">
    <location>
        <begin position="1"/>
        <end position="28"/>
    </location>
</feature>
<dbReference type="GO" id="GO:0006508">
    <property type="term" value="P:proteolysis"/>
    <property type="evidence" value="ECO:0007669"/>
    <property type="project" value="InterPro"/>
</dbReference>
<protein>
    <recommendedName>
        <fullName evidence="6">Peptidase C14 caspase catalytic subunit p20</fullName>
    </recommendedName>
</protein>
<sequence length="590" mass="62194">MNLTPFGWIRMLQAAFILGMLAVEPSFAAAISSVQLTVAASPEQPNYRWAGKAYDSEDCRQTIDFGRVIESEAPRAMSSLFGNVGVARTVADEEDALGSGLLLKIELKRFQPDNVSTWSMKFDSTIELTASIVSSDGAIWSKSLSDTRSLGFQTDMGCNAFRRSVETGASSHLKNMLDMVLGGLAADAGFRSAVTDIESKLATSTPDIFAGLQPMLATYRIAESEGVVRKKPTAKGGAVRKLGMGSIVQIIGKLPTGWLQVAKEGEAIGWIHEGSVQAMSVQSQPAVAVAAVPAKPGKPAPAPIAVAPAPTFAAAPAAEAFPTKPVAVSFPRGKANPDDIAVIIGNANYKATAKDIPDVVPAYADAEGMKRYAVQALGIKEENVIFIRDAKLIDLVSTFGTADDPKGKLFNWVKPQASNVFVFYSGHGAPSADGASSYLVPVDAQAALINLSGYNLKTLYANLGKLPAKSVTVVLEACFSGASQSGMLVKNASPIYQKAMTEVVPANLTVISAGSGNQIASWEQDKSHGLFTKHYLLGMAGAADKKPYGNGDGKVGTDELTAYLKGTMSYMAQRYYGREQTAQVATGAGR</sequence>
<dbReference type="Pfam" id="PF08239">
    <property type="entry name" value="SH3_3"/>
    <property type="match status" value="1"/>
</dbReference>
<feature type="domain" description="SH3b" evidence="3">
    <location>
        <begin position="228"/>
        <end position="276"/>
    </location>
</feature>
<dbReference type="Proteomes" id="UP000031637">
    <property type="component" value="Chromosome"/>
</dbReference>
<dbReference type="GO" id="GO:0004197">
    <property type="term" value="F:cysteine-type endopeptidase activity"/>
    <property type="evidence" value="ECO:0007669"/>
    <property type="project" value="InterPro"/>
</dbReference>
<keyword evidence="1" id="KW-0732">Signal</keyword>
<name>W0SA64_9PROT</name>
<feature type="chain" id="PRO_5004795652" description="Peptidase C14 caspase catalytic subunit p20" evidence="1">
    <location>
        <begin position="29"/>
        <end position="590"/>
    </location>
</feature>
<dbReference type="Gene3D" id="3.40.50.1460">
    <property type="match status" value="1"/>
</dbReference>
<evidence type="ECO:0000313" key="5">
    <source>
        <dbReference type="Proteomes" id="UP000031637"/>
    </source>
</evidence>
<evidence type="ECO:0000256" key="1">
    <source>
        <dbReference type="SAM" id="SignalP"/>
    </source>
</evidence>
<dbReference type="EMBL" id="AP012547">
    <property type="protein sequence ID" value="BAO27861.1"/>
    <property type="molecule type" value="Genomic_DNA"/>
</dbReference>
<feature type="domain" description="Peptidase C14 caspase" evidence="2">
    <location>
        <begin position="340"/>
        <end position="534"/>
    </location>
</feature>
<reference evidence="4 5" key="1">
    <citation type="journal article" date="2014" name="Syst. Appl. Microbiol.">
        <title>Complete genomes of freshwater sulfur oxidizers Sulfuricella denitrificans skB26 and Sulfuritalea hydrogenivorans sk43H: genetic insights into the sulfur oxidation pathway of betaproteobacteria.</title>
        <authorList>
            <person name="Watanabe T."/>
            <person name="Kojima H."/>
            <person name="Fukui M."/>
        </authorList>
    </citation>
    <scope>NUCLEOTIDE SEQUENCE [LARGE SCALE GENOMIC DNA]</scope>
    <source>
        <strain evidence="4">DSM22779</strain>
    </source>
</reference>
<dbReference type="AlphaFoldDB" id="W0SA64"/>
<dbReference type="InterPro" id="IPR003646">
    <property type="entry name" value="SH3-like_bac-type"/>
</dbReference>
<dbReference type="Gene3D" id="2.30.30.40">
    <property type="entry name" value="SH3 Domains"/>
    <property type="match status" value="1"/>
</dbReference>
<dbReference type="STRING" id="1223802.SUTH_00041"/>